<organism evidence="1 2">
    <name type="scientific">Bacillus phage Hakuna</name>
    <dbReference type="NCBI Taxonomy" id="1486659"/>
    <lineage>
        <taxon>Viruses</taxon>
        <taxon>Duplodnaviria</taxon>
        <taxon>Heunggongvirae</taxon>
        <taxon>Uroviricota</taxon>
        <taxon>Caudoviricetes</taxon>
        <taxon>Herelleviridae</taxon>
        <taxon>Bastillevirinae</taxon>
        <taxon>Wphvirus</taxon>
        <taxon>Wphvirus hakuna</taxon>
    </lineage>
</organism>
<dbReference type="Proteomes" id="UP000026900">
    <property type="component" value="Segment"/>
</dbReference>
<evidence type="ECO:0000313" key="1">
    <source>
        <dbReference type="EMBL" id="AHZ10220.1"/>
    </source>
</evidence>
<protein>
    <submittedName>
        <fullName evidence="1">Uncharacterized protein</fullName>
    </submittedName>
</protein>
<proteinExistence type="predicted"/>
<dbReference type="GeneID" id="19526202"/>
<reference evidence="2" key="1">
    <citation type="submission" date="2014-09" db="EMBL/GenBank/DDBJ databases">
        <authorList>
            <person name="Sauder A.B."/>
            <person name="McKenzie Q.R."/>
            <person name="Temple L.M."/>
            <person name="Alexis B.K."/>
            <person name="Al-Atrache Z."/>
            <person name="Lewis L.O."/>
            <person name="Loesser-Casey K.E."/>
            <person name="Mitchell K.J."/>
        </authorList>
    </citation>
    <scope>NUCLEOTIDE SEQUENCE [LARGE SCALE GENOMIC DNA]</scope>
</reference>
<evidence type="ECO:0000313" key="2">
    <source>
        <dbReference type="Proteomes" id="UP000026900"/>
    </source>
</evidence>
<dbReference type="KEGG" id="vg:19526202"/>
<dbReference type="EMBL" id="KJ489399">
    <property type="protein sequence ID" value="AHZ10220.1"/>
    <property type="molecule type" value="Genomic_DNA"/>
</dbReference>
<sequence>MTERKHAVTVGGCGSDDTLMVEVYNDFEHKVGYAYNYVKVADLKEQLKAVNMRLVDDNEPRDTRMFRVYKMNDCDVVAARDEREAKSFYKQETGIDLEIDDEYYEGEISLNETMLLDVNEVPIEDYRVFGFEFVEVYNTKYFRTPYWYVIGWHNIKEPTVISSTEAF</sequence>
<name>A0A024B1A8_9CAUD</name>
<accession>A0A024B1A8</accession>
<keyword evidence="2" id="KW-1185">Reference proteome</keyword>
<dbReference type="RefSeq" id="YP_009036651.1">
    <property type="nucleotide sequence ID" value="NC_024213.1"/>
</dbReference>